<keyword evidence="3" id="KW-0238">DNA-binding</keyword>
<dbReference type="Proteomes" id="UP000294360">
    <property type="component" value="Chromosome"/>
</dbReference>
<dbReference type="SMART" id="SM00357">
    <property type="entry name" value="CSP"/>
    <property type="match status" value="2"/>
</dbReference>
<accession>A0A4U8YYU5</accession>
<sequence length="195" mass="21464">MDAKSSAKDPNSPRRDEDPDRQRFASERIVEISGEVKWFDVVKGYGFITPDEGGPDVLLHVTTLRKDGFTAAREGDRIVCEAACRAKGLQVLKITSMEAVGTHPSETQPRTHVHVTPAGGFEIVVVKWFNRARGFGFVTRGDGTEDIFIHMETLRHYGIGEVRPGESLLVRFGDGPKGLMAAEVRLLNVAAPRAH</sequence>
<dbReference type="RefSeq" id="WP_423136002.1">
    <property type="nucleotide sequence ID" value="NZ_CP139089.1"/>
</dbReference>
<dbReference type="PRINTS" id="PR00050">
    <property type="entry name" value="COLDSHOCK"/>
</dbReference>
<feature type="domain" description="CSD" evidence="2">
    <location>
        <begin position="31"/>
        <end position="96"/>
    </location>
</feature>
<dbReference type="GO" id="GO:0005829">
    <property type="term" value="C:cytosol"/>
    <property type="evidence" value="ECO:0007669"/>
    <property type="project" value="UniProtKB-ARBA"/>
</dbReference>
<protein>
    <submittedName>
        <fullName evidence="3">Cold-shock DNA-binding domain protein</fullName>
    </submittedName>
</protein>
<evidence type="ECO:0000313" key="4">
    <source>
        <dbReference type="Proteomes" id="UP000294360"/>
    </source>
</evidence>
<dbReference type="InterPro" id="IPR050181">
    <property type="entry name" value="Cold_shock_domain"/>
</dbReference>
<dbReference type="EMBL" id="LR536450">
    <property type="protein sequence ID" value="VFU08034.1"/>
    <property type="molecule type" value="Genomic_DNA"/>
</dbReference>
<dbReference type="AlphaFoldDB" id="A0A4U8YYU5"/>
<reference evidence="3 4" key="1">
    <citation type="submission" date="2019-03" db="EMBL/GenBank/DDBJ databases">
        <authorList>
            <person name="Kox A.R. M."/>
        </authorList>
    </citation>
    <scope>NUCLEOTIDE SEQUENCE [LARGE SCALE GENOMIC DNA]</scope>
    <source>
        <strain evidence="3">MTUNDRAET4 annotated genome</strain>
    </source>
</reference>
<name>A0A4U8YYU5_METTU</name>
<dbReference type="InterPro" id="IPR002059">
    <property type="entry name" value="CSP_DNA-bd"/>
</dbReference>
<dbReference type="PROSITE" id="PS51857">
    <property type="entry name" value="CSD_2"/>
    <property type="match status" value="2"/>
</dbReference>
<evidence type="ECO:0000259" key="2">
    <source>
        <dbReference type="PROSITE" id="PS51857"/>
    </source>
</evidence>
<dbReference type="GO" id="GO:0003677">
    <property type="term" value="F:DNA binding"/>
    <property type="evidence" value="ECO:0007669"/>
    <property type="project" value="UniProtKB-KW"/>
</dbReference>
<dbReference type="InterPro" id="IPR011129">
    <property type="entry name" value="CSD"/>
</dbReference>
<feature type="region of interest" description="Disordered" evidence="1">
    <location>
        <begin position="1"/>
        <end position="23"/>
    </location>
</feature>
<dbReference type="SUPFAM" id="SSF50249">
    <property type="entry name" value="Nucleic acid-binding proteins"/>
    <property type="match status" value="2"/>
</dbReference>
<dbReference type="Pfam" id="PF00313">
    <property type="entry name" value="CSD"/>
    <property type="match status" value="2"/>
</dbReference>
<gene>
    <name evidence="3" type="ORF">MTUNDRAET4_1141</name>
</gene>
<dbReference type="KEGG" id="mtun:MTUNDRAET4_1141"/>
<proteinExistence type="predicted"/>
<dbReference type="PANTHER" id="PTHR11544">
    <property type="entry name" value="COLD SHOCK DOMAIN CONTAINING PROTEINS"/>
    <property type="match status" value="1"/>
</dbReference>
<dbReference type="InterPro" id="IPR012340">
    <property type="entry name" value="NA-bd_OB-fold"/>
</dbReference>
<dbReference type="Gene3D" id="2.40.50.140">
    <property type="entry name" value="Nucleic acid-binding proteins"/>
    <property type="match status" value="2"/>
</dbReference>
<evidence type="ECO:0000256" key="1">
    <source>
        <dbReference type="SAM" id="MobiDB-lite"/>
    </source>
</evidence>
<feature type="domain" description="CSD" evidence="2">
    <location>
        <begin position="121"/>
        <end position="186"/>
    </location>
</feature>
<evidence type="ECO:0000313" key="3">
    <source>
        <dbReference type="EMBL" id="VFU08034.1"/>
    </source>
</evidence>
<organism evidence="3 4">
    <name type="scientific">Methylocella tundrae</name>
    <dbReference type="NCBI Taxonomy" id="227605"/>
    <lineage>
        <taxon>Bacteria</taxon>
        <taxon>Pseudomonadati</taxon>
        <taxon>Pseudomonadota</taxon>
        <taxon>Alphaproteobacteria</taxon>
        <taxon>Hyphomicrobiales</taxon>
        <taxon>Beijerinckiaceae</taxon>
        <taxon>Methylocella</taxon>
    </lineage>
</organism>
<dbReference type="CDD" id="cd04458">
    <property type="entry name" value="CSP_CDS"/>
    <property type="match status" value="2"/>
</dbReference>